<reference evidence="3 4" key="1">
    <citation type="submission" date="2018-05" db="EMBL/GenBank/DDBJ databases">
        <title>Genomic Encyclopedia of Type Strains, Phase IV (KMG-IV): sequencing the most valuable type-strain genomes for metagenomic binning, comparative biology and taxonomic classification.</title>
        <authorList>
            <person name="Goeker M."/>
        </authorList>
    </citation>
    <scope>NUCLEOTIDE SEQUENCE [LARGE SCALE GENOMIC DNA]</scope>
    <source>
        <strain evidence="3 4">JC118</strain>
    </source>
</reference>
<name>A0A318KZI0_9FIRM</name>
<evidence type="ECO:0000313" key="4">
    <source>
        <dbReference type="Proteomes" id="UP000247612"/>
    </source>
</evidence>
<dbReference type="EMBL" id="QJKH01000002">
    <property type="protein sequence ID" value="PXX81056.1"/>
    <property type="molecule type" value="Genomic_DNA"/>
</dbReference>
<keyword evidence="2" id="KW-0732">Signal</keyword>
<evidence type="ECO:0008006" key="5">
    <source>
        <dbReference type="Google" id="ProtNLM"/>
    </source>
</evidence>
<gene>
    <name evidence="3" type="ORF">DES51_102175</name>
</gene>
<feature type="region of interest" description="Disordered" evidence="1">
    <location>
        <begin position="82"/>
        <end position="101"/>
    </location>
</feature>
<protein>
    <recommendedName>
        <fullName evidence="5">Lipoprotein</fullName>
    </recommendedName>
</protein>
<feature type="signal peptide" evidence="2">
    <location>
        <begin position="1"/>
        <end position="20"/>
    </location>
</feature>
<dbReference type="Proteomes" id="UP000247612">
    <property type="component" value="Unassembled WGS sequence"/>
</dbReference>
<dbReference type="OrthoDB" id="9949137at2"/>
<evidence type="ECO:0000256" key="2">
    <source>
        <dbReference type="SAM" id="SignalP"/>
    </source>
</evidence>
<evidence type="ECO:0000313" key="3">
    <source>
        <dbReference type="EMBL" id="PXX81056.1"/>
    </source>
</evidence>
<comment type="caution">
    <text evidence="3">The sequence shown here is derived from an EMBL/GenBank/DDBJ whole genome shotgun (WGS) entry which is preliminary data.</text>
</comment>
<accession>A0A318KZI0</accession>
<dbReference type="STRING" id="1034346.GCA_000313565_02389"/>
<sequence>MKKIITILLMMAMIAGCVQAPSKAKHEYVKKIDETKDWVYYEDEDDEKYYDYSEATLEEWLNVYCERDKQGYPIFLNIDSEDADEYNNPSPPLDKDGNPVTRSGVYNWRESTIWRILSLGNKNI</sequence>
<feature type="chain" id="PRO_5038816688" description="Lipoprotein" evidence="2">
    <location>
        <begin position="21"/>
        <end position="124"/>
    </location>
</feature>
<organism evidence="3 4">
    <name type="scientific">Dielma fastidiosa</name>
    <dbReference type="NCBI Taxonomy" id="1034346"/>
    <lineage>
        <taxon>Bacteria</taxon>
        <taxon>Bacillati</taxon>
        <taxon>Bacillota</taxon>
        <taxon>Erysipelotrichia</taxon>
        <taxon>Erysipelotrichales</taxon>
        <taxon>Erysipelotrichaceae</taxon>
        <taxon>Dielma</taxon>
    </lineage>
</organism>
<evidence type="ECO:0000256" key="1">
    <source>
        <dbReference type="SAM" id="MobiDB-lite"/>
    </source>
</evidence>
<keyword evidence="4" id="KW-1185">Reference proteome</keyword>
<dbReference type="AlphaFoldDB" id="A0A318KZI0"/>
<dbReference type="RefSeq" id="WP_022938675.1">
    <property type="nucleotide sequence ID" value="NZ_CABKRQ010000006.1"/>
</dbReference>
<proteinExistence type="predicted"/>
<dbReference type="PROSITE" id="PS51257">
    <property type="entry name" value="PROKAR_LIPOPROTEIN"/>
    <property type="match status" value="1"/>
</dbReference>